<dbReference type="Gene3D" id="3.30.1150.10">
    <property type="match status" value="1"/>
</dbReference>
<keyword evidence="6" id="KW-0812">Transmembrane</keyword>
<dbReference type="InterPro" id="IPR006260">
    <property type="entry name" value="TonB/TolA_C"/>
</dbReference>
<evidence type="ECO:0000256" key="4">
    <source>
        <dbReference type="ARBA" id="ARBA00022475"/>
    </source>
</evidence>
<dbReference type="NCBIfam" id="TIGR01352">
    <property type="entry name" value="tonB_Cterm"/>
    <property type="match status" value="1"/>
</dbReference>
<keyword evidence="3" id="KW-0813">Transport</keyword>
<keyword evidence="9" id="KW-0472">Membrane</keyword>
<dbReference type="GO" id="GO:0015031">
    <property type="term" value="P:protein transport"/>
    <property type="evidence" value="ECO:0007669"/>
    <property type="project" value="UniProtKB-KW"/>
</dbReference>
<evidence type="ECO:0000256" key="5">
    <source>
        <dbReference type="ARBA" id="ARBA00022519"/>
    </source>
</evidence>
<keyword evidence="8" id="KW-1133">Transmembrane helix</keyword>
<evidence type="ECO:0000259" key="11">
    <source>
        <dbReference type="PROSITE" id="PS52015"/>
    </source>
</evidence>
<dbReference type="Pfam" id="PF03544">
    <property type="entry name" value="TonB_C"/>
    <property type="match status" value="1"/>
</dbReference>
<organism evidence="12 13">
    <name type="scientific">Ottowia oryzae</name>
    <dbReference type="NCBI Taxonomy" id="2109914"/>
    <lineage>
        <taxon>Bacteria</taxon>
        <taxon>Pseudomonadati</taxon>
        <taxon>Pseudomonadota</taxon>
        <taxon>Betaproteobacteria</taxon>
        <taxon>Burkholderiales</taxon>
        <taxon>Comamonadaceae</taxon>
        <taxon>Ottowia</taxon>
    </lineage>
</organism>
<protein>
    <recommendedName>
        <fullName evidence="11">TonB C-terminal domain-containing protein</fullName>
    </recommendedName>
</protein>
<evidence type="ECO:0000256" key="10">
    <source>
        <dbReference type="SAM" id="MobiDB-lite"/>
    </source>
</evidence>
<evidence type="ECO:0000256" key="1">
    <source>
        <dbReference type="ARBA" id="ARBA00004383"/>
    </source>
</evidence>
<dbReference type="InterPro" id="IPR037682">
    <property type="entry name" value="TonB_C"/>
</dbReference>
<keyword evidence="5" id="KW-0997">Cell inner membrane</keyword>
<feature type="domain" description="TonB C-terminal" evidence="11">
    <location>
        <begin position="46"/>
        <end position="142"/>
    </location>
</feature>
<comment type="similarity">
    <text evidence="2">Belongs to the TonB family.</text>
</comment>
<dbReference type="PROSITE" id="PS52015">
    <property type="entry name" value="TONB_CTD"/>
    <property type="match status" value="1"/>
</dbReference>
<dbReference type="KEGG" id="otk:C6570_10475"/>
<gene>
    <name evidence="12" type="ORF">C6570_10475</name>
</gene>
<evidence type="ECO:0000256" key="9">
    <source>
        <dbReference type="ARBA" id="ARBA00023136"/>
    </source>
</evidence>
<proteinExistence type="inferred from homology"/>
<evidence type="ECO:0000256" key="8">
    <source>
        <dbReference type="ARBA" id="ARBA00022989"/>
    </source>
</evidence>
<evidence type="ECO:0000256" key="7">
    <source>
        <dbReference type="ARBA" id="ARBA00022927"/>
    </source>
</evidence>
<evidence type="ECO:0000313" key="13">
    <source>
        <dbReference type="Proteomes" id="UP000239709"/>
    </source>
</evidence>
<dbReference type="GO" id="GO:0031992">
    <property type="term" value="F:energy transducer activity"/>
    <property type="evidence" value="ECO:0007669"/>
    <property type="project" value="TreeGrafter"/>
</dbReference>
<keyword evidence="7" id="KW-0653">Protein transport</keyword>
<keyword evidence="13" id="KW-1185">Reference proteome</keyword>
<dbReference type="InterPro" id="IPR051045">
    <property type="entry name" value="TonB-dependent_transducer"/>
</dbReference>
<dbReference type="OrthoDB" id="9815205at2"/>
<dbReference type="GO" id="GO:0055085">
    <property type="term" value="P:transmembrane transport"/>
    <property type="evidence" value="ECO:0007669"/>
    <property type="project" value="InterPro"/>
</dbReference>
<evidence type="ECO:0000256" key="3">
    <source>
        <dbReference type="ARBA" id="ARBA00022448"/>
    </source>
</evidence>
<name>A0A2S0MFR5_9BURK</name>
<dbReference type="GO" id="GO:0098797">
    <property type="term" value="C:plasma membrane protein complex"/>
    <property type="evidence" value="ECO:0007669"/>
    <property type="project" value="TreeGrafter"/>
</dbReference>
<evidence type="ECO:0000313" key="12">
    <source>
        <dbReference type="EMBL" id="AVO34601.1"/>
    </source>
</evidence>
<dbReference type="AlphaFoldDB" id="A0A2S0MFR5"/>
<dbReference type="PANTHER" id="PTHR33446">
    <property type="entry name" value="PROTEIN TONB-RELATED"/>
    <property type="match status" value="1"/>
</dbReference>
<dbReference type="PANTHER" id="PTHR33446:SF2">
    <property type="entry name" value="PROTEIN TONB"/>
    <property type="match status" value="1"/>
</dbReference>
<keyword evidence="4" id="KW-1003">Cell membrane</keyword>
<dbReference type="SUPFAM" id="SSF74653">
    <property type="entry name" value="TolA/TonB C-terminal domain"/>
    <property type="match status" value="1"/>
</dbReference>
<evidence type="ECO:0000256" key="2">
    <source>
        <dbReference type="ARBA" id="ARBA00006555"/>
    </source>
</evidence>
<sequence length="156" mass="16530">MLAFNPPPLVLITSTIARPLGAHRRVASRMTELVCAAWLTGCVTVPDVVEPPRMESFSVPYPAAARRLDQQGTVKLRLAYDATGAVRDARVVQSSGSPALDKAALAAVPRFRIRPGTRNGVPQSGVVVQPIRFSMPPVAEGGAPGAAQPAEEQVQR</sequence>
<dbReference type="Proteomes" id="UP000239709">
    <property type="component" value="Chromosome"/>
</dbReference>
<accession>A0A2S0MFR5</accession>
<evidence type="ECO:0000256" key="6">
    <source>
        <dbReference type="ARBA" id="ARBA00022692"/>
    </source>
</evidence>
<dbReference type="EMBL" id="CP027666">
    <property type="protein sequence ID" value="AVO34601.1"/>
    <property type="molecule type" value="Genomic_DNA"/>
</dbReference>
<comment type="subcellular location">
    <subcellularLocation>
        <location evidence="1">Cell inner membrane</location>
        <topology evidence="1">Single-pass membrane protein</topology>
        <orientation evidence="1">Periplasmic side</orientation>
    </subcellularLocation>
</comment>
<reference evidence="12 13" key="1">
    <citation type="submission" date="2018-03" db="EMBL/GenBank/DDBJ databases">
        <title>Genome sequencing of Ottowia sp.</title>
        <authorList>
            <person name="Kim S.-J."/>
            <person name="Heo J."/>
            <person name="Kwon S.-W."/>
        </authorList>
    </citation>
    <scope>NUCLEOTIDE SEQUENCE [LARGE SCALE GENOMIC DNA]</scope>
    <source>
        <strain evidence="12 13">KADR8-3</strain>
    </source>
</reference>
<feature type="region of interest" description="Disordered" evidence="10">
    <location>
        <begin position="137"/>
        <end position="156"/>
    </location>
</feature>